<dbReference type="Proteomes" id="UP000002019">
    <property type="component" value="Chromosome"/>
</dbReference>
<dbReference type="PANTHER" id="PTHR43717:SF1">
    <property type="entry name" value="ANAEROBIC NITRIC OXIDE REDUCTASE FLAVORUBREDOXIN"/>
    <property type="match status" value="1"/>
</dbReference>
<dbReference type="GO" id="GO:0009055">
    <property type="term" value="F:electron transfer activity"/>
    <property type="evidence" value="ECO:0007669"/>
    <property type="project" value="InterPro"/>
</dbReference>
<dbReference type="STRING" id="459349.CLOAM1876"/>
<dbReference type="Pfam" id="PF19583">
    <property type="entry name" value="ODP"/>
    <property type="match status" value="1"/>
</dbReference>
<dbReference type="GO" id="GO:0016491">
    <property type="term" value="F:oxidoreductase activity"/>
    <property type="evidence" value="ECO:0007669"/>
    <property type="project" value="UniProtKB-KW"/>
</dbReference>
<dbReference type="SUPFAM" id="SSF56281">
    <property type="entry name" value="Metallo-hydrolase/oxidoreductase"/>
    <property type="match status" value="1"/>
</dbReference>
<dbReference type="SMART" id="SM00849">
    <property type="entry name" value="Lactamase_B"/>
    <property type="match status" value="1"/>
</dbReference>
<keyword evidence="3" id="KW-0560">Oxidoreductase</keyword>
<dbReference type="PIRSF" id="PIRSF005243">
    <property type="entry name" value="ROO"/>
    <property type="match status" value="1"/>
</dbReference>
<dbReference type="GO" id="GO:0010181">
    <property type="term" value="F:FMN binding"/>
    <property type="evidence" value="ECO:0007669"/>
    <property type="project" value="InterPro"/>
</dbReference>
<dbReference type="InterPro" id="IPR008254">
    <property type="entry name" value="Flavodoxin/NO_synth"/>
</dbReference>
<dbReference type="KEGG" id="caci:CLOAM1876"/>
<dbReference type="InterPro" id="IPR016440">
    <property type="entry name" value="Rubredoxin-O_OxRdtase"/>
</dbReference>
<name>B0VJL8_CLOAI</name>
<accession>B0VJL8</accession>
<dbReference type="InterPro" id="IPR001279">
    <property type="entry name" value="Metallo-B-lactamas"/>
</dbReference>
<evidence type="ECO:0000259" key="2">
    <source>
        <dbReference type="PROSITE" id="PS50902"/>
    </source>
</evidence>
<feature type="domain" description="Flavodoxin-like" evidence="2">
    <location>
        <begin position="268"/>
        <end position="408"/>
    </location>
</feature>
<dbReference type="PROSITE" id="PS50902">
    <property type="entry name" value="FLAVODOXIN_LIKE"/>
    <property type="match status" value="1"/>
</dbReference>
<protein>
    <submittedName>
        <fullName evidence="3">Nitric oxide reductase (Type A flavoprotein) (FMN-protein) (Flavoprotein A)</fullName>
        <ecNumber evidence="3">1.-.-.-</ecNumber>
    </submittedName>
</protein>
<dbReference type="Gene3D" id="3.40.50.360">
    <property type="match status" value="1"/>
</dbReference>
<dbReference type="CDD" id="cd07709">
    <property type="entry name" value="flavodiiron_proteins_MBL-fold"/>
    <property type="match status" value="1"/>
</dbReference>
<evidence type="ECO:0000313" key="3">
    <source>
        <dbReference type="EMBL" id="CAO81703.1"/>
    </source>
</evidence>
<reference evidence="3 4" key="1">
    <citation type="journal article" date="2008" name="J. Bacteriol.">
        <title>'Candidatus Cloacamonas acidaminovorans': genome sequence reconstruction provides a first glimpse of a new bacterial division.</title>
        <authorList>
            <person name="Pelletier E."/>
            <person name="Kreimeyer A."/>
            <person name="Bocs S."/>
            <person name="Rouy Z."/>
            <person name="Gyapay G."/>
            <person name="Chouari R."/>
            <person name="Riviere D."/>
            <person name="Ganesan A."/>
            <person name="Daegelen P."/>
            <person name="Sghir A."/>
            <person name="Cohen G.N."/>
            <person name="Medigue C."/>
            <person name="Weissenbach J."/>
            <person name="Le Paslier D."/>
        </authorList>
    </citation>
    <scope>NUCLEOTIDE SEQUENCE [LARGE SCALE GENOMIC DNA]</scope>
    <source>
        <strain evidence="4">Evry</strain>
    </source>
</reference>
<dbReference type="GO" id="GO:0046872">
    <property type="term" value="F:metal ion binding"/>
    <property type="evidence" value="ECO:0007669"/>
    <property type="project" value="InterPro"/>
</dbReference>
<dbReference type="InterPro" id="IPR045761">
    <property type="entry name" value="ODP_dom"/>
</dbReference>
<gene>
    <name evidence="3" type="primary">fprA</name>
    <name evidence="3" type="ordered locus">CLOAM1876</name>
</gene>
<dbReference type="Gene3D" id="3.60.15.10">
    <property type="entry name" value="Ribonuclease Z/Hydroxyacylglutathione hydrolase-like"/>
    <property type="match status" value="1"/>
</dbReference>
<sequence length="415" mass="47269">MNDEDIVIPHKKKMDRAMKAIKLKEGVYWVGVIDWDLRNFHGYITQRGSTYNAYLIIDEKVTLIDNVKSFLFEEMLSRISDIIDPSKIDVLIQNHTEMDHSGGLPELIKYLPDTAIYTNANGIKALKRHFKQDWNFNEIKSGDSIKIGKRTLAFLTTPMVHWPDNQFTYCPEEKILFSNDGFGQHIASNERFAKELPAGIVMEEAKKYYANIVLPYSKQVKKVLEEAGKWDINMICPSHGVIWTAENIPEILSAYHNWAYNIADDYKALIIYDTMWKSTQKLAYTISAAFEAEGFRAQLVNLQTNHISDVMTAVMDAKFIAVGSPTLNSSILPTVAAFLYYLKGLSPRNKIGLAFGSYGWGGQSIPILHQLLGDPKECGFAMLEPVQVQYIPDEEELTRIKSNLQRQIREKLNAM</sequence>
<dbReference type="InterPro" id="IPR029039">
    <property type="entry name" value="Flavoprotein-like_sf"/>
</dbReference>
<proteinExistence type="inferred from homology"/>
<evidence type="ECO:0000313" key="4">
    <source>
        <dbReference type="Proteomes" id="UP000002019"/>
    </source>
</evidence>
<dbReference type="InterPro" id="IPR036866">
    <property type="entry name" value="RibonucZ/Hydroxyglut_hydro"/>
</dbReference>
<comment type="similarity">
    <text evidence="1">In the N-terminal section; belongs to the zinc metallo-hydrolase group 3 family.</text>
</comment>
<dbReference type="Pfam" id="PF00258">
    <property type="entry name" value="Flavodoxin_1"/>
    <property type="match status" value="1"/>
</dbReference>
<dbReference type="PANTHER" id="PTHR43717">
    <property type="entry name" value="ANAEROBIC NITRIC OXIDE REDUCTASE FLAVORUBREDOXIN"/>
    <property type="match status" value="1"/>
</dbReference>
<organism evidence="3 4">
    <name type="scientific">Cloacimonas acidaminovorans (strain Evry)</name>
    <dbReference type="NCBI Taxonomy" id="459349"/>
    <lineage>
        <taxon>Bacteria</taxon>
        <taxon>Pseudomonadati</taxon>
        <taxon>Candidatus Cloacimonadota</taxon>
        <taxon>Candidatus Cloacimonadia</taxon>
        <taxon>Candidatus Cloacimonadales</taxon>
        <taxon>Candidatus Cloacimonadaceae</taxon>
        <taxon>Candidatus Cloacimonas</taxon>
    </lineage>
</organism>
<dbReference type="HOGENOM" id="CLU_017490_0_0_0"/>
<dbReference type="EMBL" id="CU466930">
    <property type="protein sequence ID" value="CAO81703.1"/>
    <property type="molecule type" value="Genomic_DNA"/>
</dbReference>
<dbReference type="SUPFAM" id="SSF52218">
    <property type="entry name" value="Flavoproteins"/>
    <property type="match status" value="1"/>
</dbReference>
<dbReference type="EC" id="1.-.-.-" evidence="3"/>
<evidence type="ECO:0000256" key="1">
    <source>
        <dbReference type="ARBA" id="ARBA00007121"/>
    </source>
</evidence>
<dbReference type="eggNOG" id="COG0426">
    <property type="taxonomic scope" value="Bacteria"/>
</dbReference>
<dbReference type="AlphaFoldDB" id="B0VJL8"/>
<keyword evidence="4" id="KW-1185">Reference proteome</keyword>